<evidence type="ECO:0000313" key="2">
    <source>
        <dbReference type="Proteomes" id="UP000828048"/>
    </source>
</evidence>
<reference evidence="1 2" key="1">
    <citation type="journal article" date="2021" name="Hortic Res">
        <title>High-quality reference genome and annotation aids understanding of berry development for evergreen blueberry (Vaccinium darrowii).</title>
        <authorList>
            <person name="Yu J."/>
            <person name="Hulse-Kemp A.M."/>
            <person name="Babiker E."/>
            <person name="Staton M."/>
        </authorList>
    </citation>
    <scope>NUCLEOTIDE SEQUENCE [LARGE SCALE GENOMIC DNA]</scope>
    <source>
        <strain evidence="2">cv. NJ 8807/NJ 8810</strain>
        <tissue evidence="1">Young leaf</tissue>
    </source>
</reference>
<name>A0ACB7X8D6_9ERIC</name>
<dbReference type="Proteomes" id="UP000828048">
    <property type="component" value="Chromosome 6"/>
</dbReference>
<keyword evidence="2" id="KW-1185">Reference proteome</keyword>
<comment type="caution">
    <text evidence="1">The sequence shown here is derived from an EMBL/GenBank/DDBJ whole genome shotgun (WGS) entry which is preliminary data.</text>
</comment>
<accession>A0ACB7X8D6</accession>
<gene>
    <name evidence="1" type="ORF">Vadar_008407</name>
</gene>
<organism evidence="1 2">
    <name type="scientific">Vaccinium darrowii</name>
    <dbReference type="NCBI Taxonomy" id="229202"/>
    <lineage>
        <taxon>Eukaryota</taxon>
        <taxon>Viridiplantae</taxon>
        <taxon>Streptophyta</taxon>
        <taxon>Embryophyta</taxon>
        <taxon>Tracheophyta</taxon>
        <taxon>Spermatophyta</taxon>
        <taxon>Magnoliopsida</taxon>
        <taxon>eudicotyledons</taxon>
        <taxon>Gunneridae</taxon>
        <taxon>Pentapetalae</taxon>
        <taxon>asterids</taxon>
        <taxon>Ericales</taxon>
        <taxon>Ericaceae</taxon>
        <taxon>Vaccinioideae</taxon>
        <taxon>Vaccinieae</taxon>
        <taxon>Vaccinium</taxon>
    </lineage>
</organism>
<evidence type="ECO:0000313" key="1">
    <source>
        <dbReference type="EMBL" id="KAH7837003.1"/>
    </source>
</evidence>
<sequence length="168" mass="19345">MDTHVLAILVVSFSKWGEINKAFELIERMEDLDIDLNEKIICILIHGFVKVSRVDKAFQLFDKMRKLGCAPDIPSYEVLMGGLCRNKDIKKALILFSEVKNWDFIPTLNYSQRLYQFCLKDMIKLLELGQEELGSEAMILLYNSILNDLVNKGSVPEAYYLLRAMMGD</sequence>
<dbReference type="EMBL" id="CM037156">
    <property type="protein sequence ID" value="KAH7837003.1"/>
    <property type="molecule type" value="Genomic_DNA"/>
</dbReference>
<proteinExistence type="predicted"/>
<protein>
    <submittedName>
        <fullName evidence="1">Uncharacterized protein</fullName>
    </submittedName>
</protein>